<comment type="similarity">
    <text evidence="7">Belongs to the MPDU1 (TC 2.A.43.3) family.</text>
</comment>
<dbReference type="PIRSF" id="PIRSF023381">
    <property type="entry name" value="MannP-dilichol_defect-1p"/>
    <property type="match status" value="1"/>
</dbReference>
<keyword evidence="4" id="KW-0677">Repeat</keyword>
<dbReference type="GO" id="GO:0016020">
    <property type="term" value="C:membrane"/>
    <property type="evidence" value="ECO:0007669"/>
    <property type="project" value="UniProtKB-SubCell"/>
</dbReference>
<evidence type="ECO:0000256" key="3">
    <source>
        <dbReference type="ARBA" id="ARBA00022692"/>
    </source>
</evidence>
<keyword evidence="11" id="KW-1185">Reference proteome</keyword>
<keyword evidence="2" id="KW-0813">Transport</keyword>
<accession>A0ABD0YNK5</accession>
<feature type="transmembrane region" description="Helical" evidence="9">
    <location>
        <begin position="41"/>
        <end position="60"/>
    </location>
</feature>
<comment type="subcellular location">
    <subcellularLocation>
        <location evidence="1">Membrane</location>
        <topology evidence="1">Multi-pass membrane protein</topology>
    </subcellularLocation>
</comment>
<evidence type="ECO:0000313" key="11">
    <source>
        <dbReference type="Proteomes" id="UP001558652"/>
    </source>
</evidence>
<evidence type="ECO:0000313" key="10">
    <source>
        <dbReference type="EMBL" id="KAL1124027.1"/>
    </source>
</evidence>
<dbReference type="InterPro" id="IPR006603">
    <property type="entry name" value="PQ-loop_rpt"/>
</dbReference>
<keyword evidence="5 9" id="KW-1133">Transmembrane helix</keyword>
<dbReference type="PANTHER" id="PTHR12226">
    <property type="entry name" value="MANNOSE-P-DOLICHOL UTILIZATION DEFECT 1 LEC35 -RELATED"/>
    <property type="match status" value="1"/>
</dbReference>
<dbReference type="AlphaFoldDB" id="A0ABD0YNK5"/>
<sequence>VPCLRATLSKSLGLAIIAGSLTVKFPQIIKLWRNQSAQGMSFISVLADLAAITTATSYSFVKGFPFSAWGEGLFLMLQTVTIAFLVLHFNVSTILAFSFLAGYISVFYTMMSGLTPINILWSLQTSSVPVLIFGKLMQAFTNYKNGGTGQLSAATCVMLFFGSSARVFTSIQETGDTTIIVTYLLATLGNAVIVAQFIYYSMMKPVKKTKVQSKKKR</sequence>
<feature type="transmembrane region" description="Helical" evidence="9">
    <location>
        <begin position="180"/>
        <end position="200"/>
    </location>
</feature>
<feature type="transmembrane region" description="Helical" evidence="9">
    <location>
        <begin position="12"/>
        <end position="29"/>
    </location>
</feature>
<dbReference type="EMBL" id="JBFDAA010000011">
    <property type="protein sequence ID" value="KAL1124027.1"/>
    <property type="molecule type" value="Genomic_DNA"/>
</dbReference>
<feature type="transmembrane region" description="Helical" evidence="9">
    <location>
        <begin position="117"/>
        <end position="137"/>
    </location>
</feature>
<evidence type="ECO:0000256" key="5">
    <source>
        <dbReference type="ARBA" id="ARBA00022989"/>
    </source>
</evidence>
<comment type="caution">
    <text evidence="10">The sequence shown here is derived from an EMBL/GenBank/DDBJ whole genome shotgun (WGS) entry which is preliminary data.</text>
</comment>
<dbReference type="SMART" id="SM00679">
    <property type="entry name" value="CTNS"/>
    <property type="match status" value="2"/>
</dbReference>
<feature type="transmembrane region" description="Helical" evidence="9">
    <location>
        <begin position="149"/>
        <end position="168"/>
    </location>
</feature>
<evidence type="ECO:0000256" key="8">
    <source>
        <dbReference type="ARBA" id="ARBA00067517"/>
    </source>
</evidence>
<evidence type="ECO:0000256" key="2">
    <source>
        <dbReference type="ARBA" id="ARBA00022448"/>
    </source>
</evidence>
<dbReference type="Proteomes" id="UP001558652">
    <property type="component" value="Unassembled WGS sequence"/>
</dbReference>
<keyword evidence="6 9" id="KW-0472">Membrane</keyword>
<evidence type="ECO:0000256" key="4">
    <source>
        <dbReference type="ARBA" id="ARBA00022737"/>
    </source>
</evidence>
<proteinExistence type="inferred from homology"/>
<dbReference type="Gene3D" id="1.20.1280.290">
    <property type="match status" value="2"/>
</dbReference>
<gene>
    <name evidence="10" type="ORF">AAG570_001797</name>
</gene>
<protein>
    <recommendedName>
        <fullName evidence="8">Mannose-P-dolichol utilization defect 1 protein homolog</fullName>
    </recommendedName>
</protein>
<reference evidence="10 11" key="1">
    <citation type="submission" date="2024-07" db="EMBL/GenBank/DDBJ databases">
        <title>Chromosome-level genome assembly of the water stick insect Ranatra chinensis (Heteroptera: Nepidae).</title>
        <authorList>
            <person name="Liu X."/>
        </authorList>
    </citation>
    <scope>NUCLEOTIDE SEQUENCE [LARGE SCALE GENOMIC DNA]</scope>
    <source>
        <strain evidence="10">Cailab_2021Rc</strain>
        <tissue evidence="10">Muscle</tissue>
    </source>
</reference>
<evidence type="ECO:0000256" key="1">
    <source>
        <dbReference type="ARBA" id="ARBA00004141"/>
    </source>
</evidence>
<dbReference type="FunFam" id="1.20.1280.290:FF:000006">
    <property type="entry name" value="mannose-P-dolichol utilization defect 1 protein"/>
    <property type="match status" value="1"/>
</dbReference>
<evidence type="ECO:0000256" key="7">
    <source>
        <dbReference type="ARBA" id="ARBA00038475"/>
    </source>
</evidence>
<evidence type="ECO:0000256" key="6">
    <source>
        <dbReference type="ARBA" id="ARBA00023136"/>
    </source>
</evidence>
<name>A0ABD0YNK5_9HEMI</name>
<dbReference type="Pfam" id="PF04193">
    <property type="entry name" value="PQ-loop"/>
    <property type="match status" value="2"/>
</dbReference>
<organism evidence="10 11">
    <name type="scientific">Ranatra chinensis</name>
    <dbReference type="NCBI Taxonomy" id="642074"/>
    <lineage>
        <taxon>Eukaryota</taxon>
        <taxon>Metazoa</taxon>
        <taxon>Ecdysozoa</taxon>
        <taxon>Arthropoda</taxon>
        <taxon>Hexapoda</taxon>
        <taxon>Insecta</taxon>
        <taxon>Pterygota</taxon>
        <taxon>Neoptera</taxon>
        <taxon>Paraneoptera</taxon>
        <taxon>Hemiptera</taxon>
        <taxon>Heteroptera</taxon>
        <taxon>Panheteroptera</taxon>
        <taxon>Nepomorpha</taxon>
        <taxon>Nepidae</taxon>
        <taxon>Ranatrinae</taxon>
        <taxon>Ranatra</taxon>
    </lineage>
</organism>
<dbReference type="PANTHER" id="PTHR12226:SF2">
    <property type="entry name" value="MANNOSE-P-DOLICHOL UTILIZATION DEFECT 1 PROTEIN"/>
    <property type="match status" value="1"/>
</dbReference>
<dbReference type="InterPro" id="IPR016817">
    <property type="entry name" value="MannP-dilichol_defect-1"/>
</dbReference>
<feature type="non-terminal residue" evidence="10">
    <location>
        <position position="1"/>
    </location>
</feature>
<evidence type="ECO:0000256" key="9">
    <source>
        <dbReference type="SAM" id="Phobius"/>
    </source>
</evidence>
<keyword evidence="3 9" id="KW-0812">Transmembrane</keyword>